<accession>A0A8J2P104</accession>
<evidence type="ECO:0000256" key="1">
    <source>
        <dbReference type="SAM" id="Coils"/>
    </source>
</evidence>
<dbReference type="Proteomes" id="UP000708208">
    <property type="component" value="Unassembled WGS sequence"/>
</dbReference>
<reference evidence="3" key="1">
    <citation type="submission" date="2021-06" db="EMBL/GenBank/DDBJ databases">
        <authorList>
            <person name="Hodson N. C."/>
            <person name="Mongue J. A."/>
            <person name="Jaron S. K."/>
        </authorList>
    </citation>
    <scope>NUCLEOTIDE SEQUENCE</scope>
</reference>
<keyword evidence="4" id="KW-1185">Reference proteome</keyword>
<keyword evidence="1" id="KW-0175">Coiled coil</keyword>
<evidence type="ECO:0000313" key="4">
    <source>
        <dbReference type="Proteomes" id="UP000708208"/>
    </source>
</evidence>
<feature type="coiled-coil region" evidence="1">
    <location>
        <begin position="110"/>
        <end position="145"/>
    </location>
</feature>
<evidence type="ECO:0000313" key="3">
    <source>
        <dbReference type="EMBL" id="CAG7726904.1"/>
    </source>
</evidence>
<organism evidence="3 4">
    <name type="scientific">Allacma fusca</name>
    <dbReference type="NCBI Taxonomy" id="39272"/>
    <lineage>
        <taxon>Eukaryota</taxon>
        <taxon>Metazoa</taxon>
        <taxon>Ecdysozoa</taxon>
        <taxon>Arthropoda</taxon>
        <taxon>Hexapoda</taxon>
        <taxon>Collembola</taxon>
        <taxon>Symphypleona</taxon>
        <taxon>Sminthuridae</taxon>
        <taxon>Allacma</taxon>
    </lineage>
</organism>
<name>A0A8J2P104_9HEXA</name>
<proteinExistence type="predicted"/>
<dbReference type="EMBL" id="CAJVCH010141481">
    <property type="protein sequence ID" value="CAG7726904.1"/>
    <property type="molecule type" value="Genomic_DNA"/>
</dbReference>
<protein>
    <submittedName>
        <fullName evidence="3">Uncharacterized protein</fullName>
    </submittedName>
</protein>
<evidence type="ECO:0000256" key="2">
    <source>
        <dbReference type="SAM" id="MobiDB-lite"/>
    </source>
</evidence>
<dbReference type="AlphaFoldDB" id="A0A8J2P104"/>
<feature type="region of interest" description="Disordered" evidence="2">
    <location>
        <begin position="162"/>
        <end position="185"/>
    </location>
</feature>
<sequence>MFTDAESSIRAEQSEDIVPQEEVVYTVNMDSMESSPISFAQNLLKFNQDMMTVALNNSFASPNDAQQEQPQLQQNDVLTDGIEKILDFAKRFEQLEKQKIAAKKRKLTVMECYQNEMLSLEKEKVEIAREQNEFKRIKLALLETQTLTLRSRFDLWQRDLSEVGKNPGTNSAPNSPRARNLRDIS</sequence>
<comment type="caution">
    <text evidence="3">The sequence shown here is derived from an EMBL/GenBank/DDBJ whole genome shotgun (WGS) entry which is preliminary data.</text>
</comment>
<gene>
    <name evidence="3" type="ORF">AFUS01_LOCUS15780</name>
</gene>